<feature type="chain" id="PRO_5043140714" evidence="1">
    <location>
        <begin position="27"/>
        <end position="59"/>
    </location>
</feature>
<dbReference type="AlphaFoldDB" id="A0A183JZR8"/>
<gene>
    <name evidence="2" type="ORF">SCUD_LOCUS8226</name>
</gene>
<reference evidence="4" key="1">
    <citation type="submission" date="2016-06" db="UniProtKB">
        <authorList>
            <consortium name="WormBaseParasite"/>
        </authorList>
    </citation>
    <scope>IDENTIFICATION</scope>
</reference>
<evidence type="ECO:0000256" key="1">
    <source>
        <dbReference type="SAM" id="SignalP"/>
    </source>
</evidence>
<proteinExistence type="predicted"/>
<keyword evidence="3" id="KW-1185">Reference proteome</keyword>
<dbReference type="Proteomes" id="UP000279833">
    <property type="component" value="Unassembled WGS sequence"/>
</dbReference>
<dbReference type="WBParaSite" id="SCUD_0000822601-mRNA-1">
    <property type="protein sequence ID" value="SCUD_0000822601-mRNA-1"/>
    <property type="gene ID" value="SCUD_0000822601"/>
</dbReference>
<reference evidence="2 3" key="2">
    <citation type="submission" date="2018-11" db="EMBL/GenBank/DDBJ databases">
        <authorList>
            <consortium name="Pathogen Informatics"/>
        </authorList>
    </citation>
    <scope>NUCLEOTIDE SEQUENCE [LARGE SCALE GENOMIC DNA]</scope>
    <source>
        <strain evidence="2">Dakar</strain>
        <strain evidence="3">Dakar, Senegal</strain>
    </source>
</reference>
<feature type="signal peptide" evidence="1">
    <location>
        <begin position="1"/>
        <end position="26"/>
    </location>
</feature>
<evidence type="ECO:0000313" key="3">
    <source>
        <dbReference type="Proteomes" id="UP000279833"/>
    </source>
</evidence>
<protein>
    <submittedName>
        <fullName evidence="4">Secreted protein</fullName>
    </submittedName>
</protein>
<evidence type="ECO:0000313" key="4">
    <source>
        <dbReference type="WBParaSite" id="SCUD_0000822601-mRNA-1"/>
    </source>
</evidence>
<dbReference type="EMBL" id="UZAK01032651">
    <property type="protein sequence ID" value="VDP29781.1"/>
    <property type="molecule type" value="Genomic_DNA"/>
</dbReference>
<keyword evidence="1" id="KW-0732">Signal</keyword>
<accession>A0A183JZR8</accession>
<organism evidence="4">
    <name type="scientific">Schistosoma curassoni</name>
    <dbReference type="NCBI Taxonomy" id="6186"/>
    <lineage>
        <taxon>Eukaryota</taxon>
        <taxon>Metazoa</taxon>
        <taxon>Spiralia</taxon>
        <taxon>Lophotrochozoa</taxon>
        <taxon>Platyhelminthes</taxon>
        <taxon>Trematoda</taxon>
        <taxon>Digenea</taxon>
        <taxon>Strigeidida</taxon>
        <taxon>Schistosomatoidea</taxon>
        <taxon>Schistosomatidae</taxon>
        <taxon>Schistosoma</taxon>
    </lineage>
</organism>
<sequence length="59" mass="6561">MKSMKMGIFLLRVTALLCIFSLRSDANLNPPLRTHKRFIAVALSNSKVSKISIDILSSL</sequence>
<name>A0A183JZR8_9TREM</name>
<evidence type="ECO:0000313" key="2">
    <source>
        <dbReference type="EMBL" id="VDP29781.1"/>
    </source>
</evidence>